<dbReference type="Pfam" id="PF07883">
    <property type="entry name" value="Cupin_2"/>
    <property type="match status" value="1"/>
</dbReference>
<dbReference type="SUPFAM" id="SSF51182">
    <property type="entry name" value="RmlC-like cupins"/>
    <property type="match status" value="1"/>
</dbReference>
<dbReference type="PANTHER" id="PTHR36440">
    <property type="entry name" value="PUTATIVE (AFU_ORTHOLOGUE AFUA_8G07350)-RELATED"/>
    <property type="match status" value="1"/>
</dbReference>
<dbReference type="Proteomes" id="UP000273500">
    <property type="component" value="Unassembled WGS sequence"/>
</dbReference>
<dbReference type="InterPro" id="IPR014710">
    <property type="entry name" value="RmlC-like_jellyroll"/>
</dbReference>
<dbReference type="AlphaFoldDB" id="A0A428KM05"/>
<dbReference type="RefSeq" id="WP_125422087.1">
    <property type="nucleotide sequence ID" value="NZ_RWIT01000009.1"/>
</dbReference>
<protein>
    <submittedName>
        <fullName evidence="3">Cupin domain-containing protein</fullName>
    </submittedName>
</protein>
<dbReference type="InterPro" id="IPR053146">
    <property type="entry name" value="QDO-like"/>
</dbReference>
<keyword evidence="1" id="KW-0732">Signal</keyword>
<proteinExistence type="predicted"/>
<evidence type="ECO:0000313" key="4">
    <source>
        <dbReference type="Proteomes" id="UP000273500"/>
    </source>
</evidence>
<feature type="domain" description="Cupin type-2" evidence="2">
    <location>
        <begin position="84"/>
        <end position="135"/>
    </location>
</feature>
<reference evidence="3 4" key="1">
    <citation type="submission" date="2018-12" db="EMBL/GenBank/DDBJ databases">
        <authorList>
            <person name="Feng G."/>
            <person name="Zhu H."/>
        </authorList>
    </citation>
    <scope>NUCLEOTIDE SEQUENCE [LARGE SCALE GENOMIC DNA]</scope>
    <source>
        <strain evidence="3 4">KCTC 12533</strain>
    </source>
</reference>
<dbReference type="PANTHER" id="PTHR36440:SF1">
    <property type="entry name" value="PUTATIVE (AFU_ORTHOLOGUE AFUA_8G07350)-RELATED"/>
    <property type="match status" value="1"/>
</dbReference>
<evidence type="ECO:0000259" key="2">
    <source>
        <dbReference type="Pfam" id="PF07883"/>
    </source>
</evidence>
<sequence>MKRKHFLQTTLAALPALFLAKAGLGAPASSATSEPFVVRAGNSRFGEHLKYRGQHPNDVVISRRDTADALSVFAYTGYAKIGPSLHVHLHQDEWFYVLAGHYRFVVGDRQEELHPGDTIFLPRTIPHSWLQLSDQGQLLYAVQPAGTLEEFFKEMDAVKAPLSAEEAQQIHRRHGMKIVGPPLTL</sequence>
<dbReference type="InterPro" id="IPR011051">
    <property type="entry name" value="RmlC_Cupin_sf"/>
</dbReference>
<dbReference type="Gene3D" id="2.60.120.10">
    <property type="entry name" value="Jelly Rolls"/>
    <property type="match status" value="1"/>
</dbReference>
<keyword evidence="4" id="KW-1185">Reference proteome</keyword>
<comment type="caution">
    <text evidence="3">The sequence shown here is derived from an EMBL/GenBank/DDBJ whole genome shotgun (WGS) entry which is preliminary data.</text>
</comment>
<gene>
    <name evidence="3" type="ORF">EI291_15900</name>
</gene>
<feature type="signal peptide" evidence="1">
    <location>
        <begin position="1"/>
        <end position="22"/>
    </location>
</feature>
<evidence type="ECO:0000313" key="3">
    <source>
        <dbReference type="EMBL" id="RSK47395.1"/>
    </source>
</evidence>
<name>A0A428KM05_9BACT</name>
<feature type="chain" id="PRO_5019472399" evidence="1">
    <location>
        <begin position="23"/>
        <end position="185"/>
    </location>
</feature>
<dbReference type="InterPro" id="IPR013096">
    <property type="entry name" value="Cupin_2"/>
</dbReference>
<evidence type="ECO:0000256" key="1">
    <source>
        <dbReference type="SAM" id="SignalP"/>
    </source>
</evidence>
<dbReference type="OrthoDB" id="1423961at2"/>
<accession>A0A428KM05</accession>
<dbReference type="EMBL" id="RWIT01000009">
    <property type="protein sequence ID" value="RSK47395.1"/>
    <property type="molecule type" value="Genomic_DNA"/>
</dbReference>
<organism evidence="3 4">
    <name type="scientific">Hymenobacter rigui</name>
    <dbReference type="NCBI Taxonomy" id="334424"/>
    <lineage>
        <taxon>Bacteria</taxon>
        <taxon>Pseudomonadati</taxon>
        <taxon>Bacteroidota</taxon>
        <taxon>Cytophagia</taxon>
        <taxon>Cytophagales</taxon>
        <taxon>Hymenobacteraceae</taxon>
        <taxon>Hymenobacter</taxon>
    </lineage>
</organism>